<protein>
    <recommendedName>
        <fullName evidence="3">DUF559 domain-containing protein</fullName>
    </recommendedName>
</protein>
<evidence type="ECO:0000313" key="1">
    <source>
        <dbReference type="EMBL" id="CCH70399.1"/>
    </source>
</evidence>
<dbReference type="OrthoDB" id="5146042at2"/>
<accession>N0E5A3</accession>
<name>N0E5A3_9MICO</name>
<evidence type="ECO:0000313" key="2">
    <source>
        <dbReference type="Proteomes" id="UP000013167"/>
    </source>
</evidence>
<comment type="caution">
    <text evidence="1">The sequence shown here is derived from an EMBL/GenBank/DDBJ whole genome shotgun (WGS) entry which is preliminary data.</text>
</comment>
<dbReference type="HOGENOM" id="CLU_052626_3_0_11"/>
<sequence>MPHSTRTVDWPPLLLAARFQFELVTRGQCLRAGMSVEQIRHCLRTRRWVRVASGVYQTAPGKSGWEVDAAAALLAVTGRGPTDLRSDKGSLQSPPVALFGTAAARAWEMPGVARAPIQLAISAPRTITPVKGAALRRIGRWDERVDPLTFPWRTTKASTIIDCAAGSEPDGALAWLALAVQKRLVPVETLEAELAKRTRLRHGALMREAMADVTSGAHSAAEVRYVRDVERAHRLPTAIRQSASRVNGGSVHDNDYADFGVVIEVDGRLGHEEWASRIKDGRRDRRLGGAGRFTNRVFWPDVAVTVCATAAEVGALLRARGWTGRPMTCGRPGCATELAATAAWVSG</sequence>
<dbReference type="Proteomes" id="UP000013167">
    <property type="component" value="Unassembled WGS sequence"/>
</dbReference>
<dbReference type="RefSeq" id="WP_010850248.1">
    <property type="nucleotide sequence ID" value="NZ_HF570956.1"/>
</dbReference>
<dbReference type="AlphaFoldDB" id="N0E5A3"/>
<dbReference type="STRING" id="1193181.BN10_570006"/>
<organism evidence="1 2">
    <name type="scientific">Phycicoccus elongatus Lp2</name>
    <dbReference type="NCBI Taxonomy" id="1193181"/>
    <lineage>
        <taxon>Bacteria</taxon>
        <taxon>Bacillati</taxon>
        <taxon>Actinomycetota</taxon>
        <taxon>Actinomycetes</taxon>
        <taxon>Micrococcales</taxon>
        <taxon>Intrasporangiaceae</taxon>
        <taxon>Phycicoccus</taxon>
    </lineage>
</organism>
<evidence type="ECO:0008006" key="3">
    <source>
        <dbReference type="Google" id="ProtNLM"/>
    </source>
</evidence>
<dbReference type="EMBL" id="CAIZ01000127">
    <property type="protein sequence ID" value="CCH70399.1"/>
    <property type="molecule type" value="Genomic_DNA"/>
</dbReference>
<reference evidence="1 2" key="1">
    <citation type="journal article" date="2013" name="ISME J.">
        <title>A metabolic model for members of the genus Tetrasphaera involved in enhanced biological phosphorus removal.</title>
        <authorList>
            <person name="Kristiansen R."/>
            <person name="Nguyen H.T.T."/>
            <person name="Saunders A.M."/>
            <person name="Nielsen J.L."/>
            <person name="Wimmer R."/>
            <person name="Le V.Q."/>
            <person name="McIlroy S.J."/>
            <person name="Petrovski S."/>
            <person name="Seviour R.J."/>
            <person name="Calteau A."/>
            <person name="Nielsen K.L."/>
            <person name="Nielsen P.H."/>
        </authorList>
    </citation>
    <scope>NUCLEOTIDE SEQUENCE [LARGE SCALE GENOMIC DNA]</scope>
    <source>
        <strain evidence="1 2">Lp2</strain>
    </source>
</reference>
<dbReference type="eggNOG" id="COG2852">
    <property type="taxonomic scope" value="Bacteria"/>
</dbReference>
<proteinExistence type="predicted"/>
<keyword evidence="2" id="KW-1185">Reference proteome</keyword>
<gene>
    <name evidence="1" type="ORF">BN10_570006</name>
</gene>